<dbReference type="EMBL" id="AP024483">
    <property type="protein sequence ID" value="BCS83346.1"/>
    <property type="molecule type" value="Genomic_DNA"/>
</dbReference>
<organism evidence="1 2">
    <name type="scientific">Cotonvirus japonicus</name>
    <dbReference type="NCBI Taxonomy" id="2811091"/>
    <lineage>
        <taxon>Viruses</taxon>
        <taxon>Varidnaviria</taxon>
        <taxon>Bamfordvirae</taxon>
        <taxon>Nucleocytoviricota</taxon>
        <taxon>Megaviricetes</taxon>
        <taxon>Imitervirales</taxon>
        <taxon>Mimiviridae</taxon>
        <taxon>Megamimivirinae</taxon>
        <taxon>Cotonvirus</taxon>
        <taxon>Cotonvirus japonicum</taxon>
    </lineage>
</organism>
<evidence type="ECO:0000313" key="2">
    <source>
        <dbReference type="Proteomes" id="UP001321479"/>
    </source>
</evidence>
<reference evidence="1 2" key="1">
    <citation type="submission" date="2021-02" db="EMBL/GenBank/DDBJ databases">
        <title>Cotonvirus japonicus, which uses Golgi apparatus of host cells for its virion factory, phylogenetically links tailed tupanvirus and icosahedral mimivirus.</title>
        <authorList>
            <person name="Takahashi H."/>
            <person name="Fukaya S."/>
            <person name="Song C."/>
            <person name="Murata K."/>
            <person name="Takemura M."/>
        </authorList>
    </citation>
    <scope>NUCLEOTIDE SEQUENCE [LARGE SCALE GENOMIC DNA]</scope>
</reference>
<dbReference type="GeneID" id="80558551"/>
<evidence type="ECO:0000313" key="1">
    <source>
        <dbReference type="EMBL" id="BCS83346.1"/>
    </source>
</evidence>
<accession>A0ABM7NTA8</accession>
<proteinExistence type="predicted"/>
<sequence length="217" mass="25514">MSRNNENDKPSYATVTKYGSIFVESNDQNSISKSHQIMYENKKRVDSMTSDFVPVYIHDDYSVDKDNKVLIIEENFIPDFERKILTNFSRSRGLRSFRSSRSERSHKKSKKIRDQSLVSEKTLRILKNQTKKNTFRHQKKNIKTVIKVDRTTKHTGRNLIHEIDNSDYSCPISDDHNYCNNYDNNYDYNDFTDIDIDANFESNFRELISSILTSIGI</sequence>
<dbReference type="RefSeq" id="YP_010841954.1">
    <property type="nucleotide sequence ID" value="NC_079139.1"/>
</dbReference>
<name>A0ABM7NTA8_9VIRU</name>
<keyword evidence="2" id="KW-1185">Reference proteome</keyword>
<dbReference type="Proteomes" id="UP001321479">
    <property type="component" value="Segment"/>
</dbReference>
<protein>
    <submittedName>
        <fullName evidence="1">ORFan</fullName>
    </submittedName>
</protein>